<sequence>MSGTSGLGFGLRDRLPAGSFGGGVTGEVRVLRGRLSGSAGVSAITDGRARKGATKNIGDRSYWTSRRLNAIHRRAEFAGPEAVRRANLCRCDREVGIYN</sequence>
<reference evidence="2 3" key="1">
    <citation type="journal article" date="2019" name="Emerg. Microbes Infect.">
        <title>Comprehensive subspecies identification of 175 nontuberculous mycobacteria species based on 7547 genomic profiles.</title>
        <authorList>
            <person name="Matsumoto Y."/>
            <person name="Kinjo T."/>
            <person name="Motooka D."/>
            <person name="Nabeya D."/>
            <person name="Jung N."/>
            <person name="Uechi K."/>
            <person name="Horii T."/>
            <person name="Iida T."/>
            <person name="Fujita J."/>
            <person name="Nakamura S."/>
        </authorList>
    </citation>
    <scope>NUCLEOTIDE SEQUENCE [LARGE SCALE GENOMIC DNA]</scope>
    <source>
        <strain evidence="2 3">JCM 30622</strain>
    </source>
</reference>
<dbReference type="RefSeq" id="WP_014382163.1">
    <property type="nucleotide sequence ID" value="NC_016948.1"/>
</dbReference>
<dbReference type="EMBL" id="AP022597">
    <property type="protein sequence ID" value="BBY71195.1"/>
    <property type="molecule type" value="Genomic_DNA"/>
</dbReference>
<accession>A0ABM7KAS9</accession>
<evidence type="ECO:0000256" key="1">
    <source>
        <dbReference type="SAM" id="MobiDB-lite"/>
    </source>
</evidence>
<feature type="region of interest" description="Disordered" evidence="1">
    <location>
        <begin position="1"/>
        <end position="24"/>
    </location>
</feature>
<evidence type="ECO:0000313" key="2">
    <source>
        <dbReference type="EMBL" id="BBY71195.1"/>
    </source>
</evidence>
<proteinExistence type="predicted"/>
<organism evidence="2 3">
    <name type="scientific">Mycobacterium paraintracellulare</name>
    <dbReference type="NCBI Taxonomy" id="1138383"/>
    <lineage>
        <taxon>Bacteria</taxon>
        <taxon>Bacillati</taxon>
        <taxon>Actinomycetota</taxon>
        <taxon>Actinomycetes</taxon>
        <taxon>Mycobacteriales</taxon>
        <taxon>Mycobacteriaceae</taxon>
        <taxon>Mycobacterium</taxon>
        <taxon>Mycobacterium avium complex (MAC)</taxon>
    </lineage>
</organism>
<keyword evidence="3" id="KW-1185">Reference proteome</keyword>
<gene>
    <name evidence="2" type="ORF">MPRI_33820</name>
</gene>
<dbReference type="Proteomes" id="UP000466578">
    <property type="component" value="Chromosome"/>
</dbReference>
<evidence type="ECO:0000313" key="3">
    <source>
        <dbReference type="Proteomes" id="UP000466578"/>
    </source>
</evidence>
<protein>
    <submittedName>
        <fullName evidence="2">Uncharacterized protein</fullName>
    </submittedName>
</protein>
<dbReference type="GeneID" id="45457446"/>
<name>A0ABM7KAS9_9MYCO</name>